<keyword evidence="2" id="KW-1185">Reference proteome</keyword>
<dbReference type="RefSeq" id="WP_148734361.1">
    <property type="nucleotide sequence ID" value="NZ_VSSB01000002.1"/>
</dbReference>
<accession>A0A5S4UX66</accession>
<dbReference type="Proteomes" id="UP000325243">
    <property type="component" value="Unassembled WGS sequence"/>
</dbReference>
<organism evidence="1 2">
    <name type="scientific">Agromyces mariniharenae</name>
    <dbReference type="NCBI Taxonomy" id="2604423"/>
    <lineage>
        <taxon>Bacteria</taxon>
        <taxon>Bacillati</taxon>
        <taxon>Actinomycetota</taxon>
        <taxon>Actinomycetes</taxon>
        <taxon>Micrococcales</taxon>
        <taxon>Microbacteriaceae</taxon>
        <taxon>Agromyces</taxon>
    </lineage>
</organism>
<dbReference type="AlphaFoldDB" id="A0A5S4UX66"/>
<evidence type="ECO:0000313" key="2">
    <source>
        <dbReference type="Proteomes" id="UP000325243"/>
    </source>
</evidence>
<name>A0A5S4UX66_9MICO</name>
<comment type="caution">
    <text evidence="1">The sequence shown here is derived from an EMBL/GenBank/DDBJ whole genome shotgun (WGS) entry which is preliminary data.</text>
</comment>
<dbReference type="EMBL" id="VSSB01000002">
    <property type="protein sequence ID" value="TYL50259.1"/>
    <property type="molecule type" value="Genomic_DNA"/>
</dbReference>
<sequence>MLQASIRIEGRDHFLPPGDSADAVMGRITEQLRAGGGFVEIIRTPDRSVRVLVSPGMSLSIEVADVDDDPSEPAAEVEVDWRPQAWFSSIDLL</sequence>
<gene>
    <name evidence="1" type="ORF">FYC51_13630</name>
</gene>
<proteinExistence type="predicted"/>
<evidence type="ECO:0000313" key="1">
    <source>
        <dbReference type="EMBL" id="TYL50259.1"/>
    </source>
</evidence>
<reference evidence="1 2" key="1">
    <citation type="submission" date="2019-08" db="EMBL/GenBank/DDBJ databases">
        <authorList>
            <person name="Hu J."/>
        </authorList>
    </citation>
    <scope>NUCLEOTIDE SEQUENCE [LARGE SCALE GENOMIC DNA]</scope>
    <source>
        <strain evidence="1 2">NEAU-184</strain>
    </source>
</reference>
<protein>
    <submittedName>
        <fullName evidence="1">Uncharacterized protein</fullName>
    </submittedName>
</protein>